<sequence length="466" mass="47801">MRRTAAALLAVGFGLAAAIGVAGPAMADSEPIATGGWPYRVVVSPDGSRVYATVALVGGGEVAVIDPATSTVLQHAPVGAEPIGLTTDSTGRWIYVANSGSNTISVLDADAGFAVAATIPTDAQPYEVWLSDDATLWVVNRAGASVQRFDVTDPGTPGAAVTIPMDQLPTGITGSPDGAYVFVSRSGGSLMSRISTADNSVVTSAGGLLDQAYTVEMFAGLVYATSWVAHEITVVDPDTLTRVGGFASDVVTRGMAMSPDGSRLYVALDGSASVRIIDPATLAVTPVPDPAPVTFAVRPNPDGVAVNPFTGDVFVGNHQGASVSRAGTPSIVAPVDVTVTDGETATFSTRFHATVDSYRWQVSRNGGASWTDIPGTEVPVYNYDTDPNPSYSLPATLADDGAQFRVVVDAVLFGGEVESDAAVLTVNEVLAPTGADAEELFTSLGVGAVLIAAGVLVRTRARLRRT</sequence>
<keyword evidence="4" id="KW-1185">Reference proteome</keyword>
<gene>
    <name evidence="3" type="ORF">FLP23_02590</name>
</gene>
<dbReference type="InterPro" id="IPR015943">
    <property type="entry name" value="WD40/YVTN_repeat-like_dom_sf"/>
</dbReference>
<dbReference type="NCBIfam" id="TIGR02276">
    <property type="entry name" value="beta_rpt_yvtn"/>
    <property type="match status" value="1"/>
</dbReference>
<dbReference type="PANTHER" id="PTHR47197:SF3">
    <property type="entry name" value="DIHYDRO-HEME D1 DEHYDROGENASE"/>
    <property type="match status" value="1"/>
</dbReference>
<evidence type="ECO:0000256" key="2">
    <source>
        <dbReference type="SAM" id="SignalP"/>
    </source>
</evidence>
<evidence type="ECO:0000313" key="4">
    <source>
        <dbReference type="Proteomes" id="UP000322159"/>
    </source>
</evidence>
<name>A0A5C1Y6P7_9MICO</name>
<reference evidence="3 4" key="1">
    <citation type="submission" date="2019-09" db="EMBL/GenBank/DDBJ databases">
        <title>Genome sequencing of strain KACC 19322.</title>
        <authorList>
            <person name="Heo J."/>
            <person name="Kim S.-J."/>
            <person name="Kim J.-S."/>
            <person name="Hong S.-B."/>
            <person name="Kwon S.-W."/>
        </authorList>
    </citation>
    <scope>NUCLEOTIDE SEQUENCE [LARGE SCALE GENOMIC DNA]</scope>
    <source>
        <strain evidence="3 4">KACC 19322</strain>
    </source>
</reference>
<keyword evidence="1" id="KW-0472">Membrane</keyword>
<feature type="chain" id="PRO_5022863164" description="YncE family protein" evidence="2">
    <location>
        <begin position="28"/>
        <end position="466"/>
    </location>
</feature>
<dbReference type="AlphaFoldDB" id="A0A5C1Y6P7"/>
<dbReference type="InterPro" id="IPR011964">
    <property type="entry name" value="YVTN_b-propeller_repeat"/>
</dbReference>
<keyword evidence="1" id="KW-1133">Transmembrane helix</keyword>
<organism evidence="3 4">
    <name type="scientific">Protaetiibacter larvae</name>
    <dbReference type="NCBI Taxonomy" id="2592654"/>
    <lineage>
        <taxon>Bacteria</taxon>
        <taxon>Bacillati</taxon>
        <taxon>Actinomycetota</taxon>
        <taxon>Actinomycetes</taxon>
        <taxon>Micrococcales</taxon>
        <taxon>Microbacteriaceae</taxon>
        <taxon>Protaetiibacter</taxon>
    </lineage>
</organism>
<dbReference type="PANTHER" id="PTHR47197">
    <property type="entry name" value="PROTEIN NIRF"/>
    <property type="match status" value="1"/>
</dbReference>
<dbReference type="Proteomes" id="UP000322159">
    <property type="component" value="Chromosome"/>
</dbReference>
<dbReference type="KEGG" id="lyk:FLP23_02590"/>
<accession>A0A5C1Y6P7</accession>
<keyword evidence="2" id="KW-0732">Signal</keyword>
<keyword evidence="1" id="KW-0812">Transmembrane</keyword>
<feature type="signal peptide" evidence="2">
    <location>
        <begin position="1"/>
        <end position="27"/>
    </location>
</feature>
<dbReference type="Gene3D" id="2.130.10.10">
    <property type="entry name" value="YVTN repeat-like/Quinoprotein amine dehydrogenase"/>
    <property type="match status" value="2"/>
</dbReference>
<dbReference type="OrthoDB" id="5166832at2"/>
<dbReference type="InterPro" id="IPR051200">
    <property type="entry name" value="Host-pathogen_enzymatic-act"/>
</dbReference>
<dbReference type="SUPFAM" id="SSF51004">
    <property type="entry name" value="C-terminal (heme d1) domain of cytochrome cd1-nitrite reductase"/>
    <property type="match status" value="1"/>
</dbReference>
<dbReference type="InterPro" id="IPR011048">
    <property type="entry name" value="Haem_d1_sf"/>
</dbReference>
<dbReference type="RefSeq" id="WP_149324430.1">
    <property type="nucleotide sequence ID" value="NZ_CP043504.1"/>
</dbReference>
<evidence type="ECO:0008006" key="5">
    <source>
        <dbReference type="Google" id="ProtNLM"/>
    </source>
</evidence>
<evidence type="ECO:0000313" key="3">
    <source>
        <dbReference type="EMBL" id="QEO08999.1"/>
    </source>
</evidence>
<dbReference type="EMBL" id="CP043504">
    <property type="protein sequence ID" value="QEO08999.1"/>
    <property type="molecule type" value="Genomic_DNA"/>
</dbReference>
<dbReference type="SUPFAM" id="SSF50993">
    <property type="entry name" value="Peptidase/esterase 'gauge' domain"/>
    <property type="match status" value="1"/>
</dbReference>
<feature type="transmembrane region" description="Helical" evidence="1">
    <location>
        <begin position="440"/>
        <end position="457"/>
    </location>
</feature>
<proteinExistence type="predicted"/>
<protein>
    <recommendedName>
        <fullName evidence="5">YncE family protein</fullName>
    </recommendedName>
</protein>
<evidence type="ECO:0000256" key="1">
    <source>
        <dbReference type="SAM" id="Phobius"/>
    </source>
</evidence>